<keyword evidence="2" id="KW-0326">Glycosidase</keyword>
<keyword evidence="2" id="KW-0378">Hydrolase</keyword>
<organism evidence="2 3">
    <name type="scientific">Apostasia shenzhenica</name>
    <dbReference type="NCBI Taxonomy" id="1088818"/>
    <lineage>
        <taxon>Eukaryota</taxon>
        <taxon>Viridiplantae</taxon>
        <taxon>Streptophyta</taxon>
        <taxon>Embryophyta</taxon>
        <taxon>Tracheophyta</taxon>
        <taxon>Spermatophyta</taxon>
        <taxon>Magnoliopsida</taxon>
        <taxon>Liliopsida</taxon>
        <taxon>Asparagales</taxon>
        <taxon>Orchidaceae</taxon>
        <taxon>Apostasioideae</taxon>
        <taxon>Apostasia</taxon>
    </lineage>
</organism>
<name>A0A2I0AY88_9ASPA</name>
<dbReference type="SMART" id="SM01217">
    <property type="entry name" value="Fn3_like"/>
    <property type="match status" value="1"/>
</dbReference>
<dbReference type="InterPro" id="IPR013783">
    <property type="entry name" value="Ig-like_fold"/>
</dbReference>
<dbReference type="Gene3D" id="2.60.40.10">
    <property type="entry name" value="Immunoglobulins"/>
    <property type="match status" value="1"/>
</dbReference>
<dbReference type="STRING" id="1088818.A0A2I0AY88"/>
<reference evidence="2 3" key="1">
    <citation type="journal article" date="2017" name="Nature">
        <title>The Apostasia genome and the evolution of orchids.</title>
        <authorList>
            <person name="Zhang G.Q."/>
            <person name="Liu K.W."/>
            <person name="Li Z."/>
            <person name="Lohaus R."/>
            <person name="Hsiao Y.Y."/>
            <person name="Niu S.C."/>
            <person name="Wang J.Y."/>
            <person name="Lin Y.C."/>
            <person name="Xu Q."/>
            <person name="Chen L.J."/>
            <person name="Yoshida K."/>
            <person name="Fujiwara S."/>
            <person name="Wang Z.W."/>
            <person name="Zhang Y.Q."/>
            <person name="Mitsuda N."/>
            <person name="Wang M."/>
            <person name="Liu G.H."/>
            <person name="Pecoraro L."/>
            <person name="Huang H.X."/>
            <person name="Xiao X.J."/>
            <person name="Lin M."/>
            <person name="Wu X.Y."/>
            <person name="Wu W.L."/>
            <person name="Chen Y.Y."/>
            <person name="Chang S.B."/>
            <person name="Sakamoto S."/>
            <person name="Ohme-Takagi M."/>
            <person name="Yagi M."/>
            <person name="Zeng S.J."/>
            <person name="Shen C.Y."/>
            <person name="Yeh C.M."/>
            <person name="Luo Y.B."/>
            <person name="Tsai W.C."/>
            <person name="Van de Peer Y."/>
            <person name="Liu Z.J."/>
        </authorList>
    </citation>
    <scope>NUCLEOTIDE SEQUENCE [LARGE SCALE GENOMIC DNA]</scope>
    <source>
        <strain evidence="3">cv. Shenzhen</strain>
        <tissue evidence="2">Stem</tissue>
    </source>
</reference>
<protein>
    <submittedName>
        <fullName evidence="2">Putative beta-D-xylosidase 7</fullName>
        <ecNumber evidence="2">3.2.1.37</ecNumber>
    </submittedName>
</protein>
<dbReference type="Proteomes" id="UP000236161">
    <property type="component" value="Unassembled WGS sequence"/>
</dbReference>
<accession>A0A2I0AY88</accession>
<dbReference type="AlphaFoldDB" id="A0A2I0AY88"/>
<dbReference type="EMBL" id="KZ451937">
    <property type="protein sequence ID" value="PKA60489.1"/>
    <property type="molecule type" value="Genomic_DNA"/>
</dbReference>
<dbReference type="GO" id="GO:0009044">
    <property type="term" value="F:xylan 1,4-beta-xylosidase activity"/>
    <property type="evidence" value="ECO:0007669"/>
    <property type="project" value="UniProtKB-EC"/>
</dbReference>
<evidence type="ECO:0000259" key="1">
    <source>
        <dbReference type="SMART" id="SM01217"/>
    </source>
</evidence>
<sequence>MMIRGRPVKQLIGFERISLKAEEKSYVEFVVSPCEHLAHVEEDGRKVIEEGSYFLEVGKKLLVCLFVRLNLKSLKLNLNRDIFLLKVVNDVK</sequence>
<dbReference type="OrthoDB" id="1548694at2759"/>
<feature type="domain" description="Fibronectin type III-like" evidence="1">
    <location>
        <begin position="3"/>
        <end position="61"/>
    </location>
</feature>
<evidence type="ECO:0000313" key="3">
    <source>
        <dbReference type="Proteomes" id="UP000236161"/>
    </source>
</evidence>
<proteinExistence type="predicted"/>
<dbReference type="Pfam" id="PF14310">
    <property type="entry name" value="Fn3-like"/>
    <property type="match status" value="1"/>
</dbReference>
<gene>
    <name evidence="2" type="primary">BXL7</name>
    <name evidence="2" type="ORF">AXF42_Ash017895</name>
</gene>
<dbReference type="InterPro" id="IPR026891">
    <property type="entry name" value="Fn3-like"/>
</dbReference>
<dbReference type="EC" id="3.2.1.37" evidence="2"/>
<evidence type="ECO:0000313" key="2">
    <source>
        <dbReference type="EMBL" id="PKA60489.1"/>
    </source>
</evidence>
<keyword evidence="3" id="KW-1185">Reference proteome</keyword>